<dbReference type="InterPro" id="IPR036465">
    <property type="entry name" value="vWFA_dom_sf"/>
</dbReference>
<dbReference type="InterPro" id="IPR029058">
    <property type="entry name" value="AB_hydrolase_fold"/>
</dbReference>
<reference evidence="3 4" key="1">
    <citation type="submission" date="2020-02" db="EMBL/GenBank/DDBJ databases">
        <title>Genome sequence of strain CCNWXJ40-4.</title>
        <authorList>
            <person name="Gao J."/>
            <person name="Sun J."/>
        </authorList>
    </citation>
    <scope>NUCLEOTIDE SEQUENCE [LARGE SCALE GENOMIC DNA]</scope>
    <source>
        <strain evidence="3 4">CCNWXJ 40-4</strain>
    </source>
</reference>
<keyword evidence="4" id="KW-1185">Reference proteome</keyword>
<dbReference type="Gene3D" id="3.40.50.410">
    <property type="entry name" value="von Willebrand factor, type A domain"/>
    <property type="match status" value="1"/>
</dbReference>
<dbReference type="SMART" id="SM00327">
    <property type="entry name" value="VWA"/>
    <property type="match status" value="1"/>
</dbReference>
<name>A0A6G4WKE1_9HYPH</name>
<protein>
    <submittedName>
        <fullName evidence="3">VWA domain-containing protein</fullName>
    </submittedName>
</protein>
<dbReference type="Proteomes" id="UP001642900">
    <property type="component" value="Unassembled WGS sequence"/>
</dbReference>
<evidence type="ECO:0000256" key="1">
    <source>
        <dbReference type="SAM" id="SignalP"/>
    </source>
</evidence>
<dbReference type="PROSITE" id="PS50234">
    <property type="entry name" value="VWFA"/>
    <property type="match status" value="1"/>
</dbReference>
<dbReference type="CDD" id="cd00198">
    <property type="entry name" value="vWFA"/>
    <property type="match status" value="1"/>
</dbReference>
<dbReference type="PROSITE" id="PS00018">
    <property type="entry name" value="EF_HAND_1"/>
    <property type="match status" value="1"/>
</dbReference>
<evidence type="ECO:0000259" key="2">
    <source>
        <dbReference type="PROSITE" id="PS50234"/>
    </source>
</evidence>
<organism evidence="3 4">
    <name type="scientific">Allomesorhizobium camelthorni</name>
    <dbReference type="NCBI Taxonomy" id="475069"/>
    <lineage>
        <taxon>Bacteria</taxon>
        <taxon>Pseudomonadati</taxon>
        <taxon>Pseudomonadota</taxon>
        <taxon>Alphaproteobacteria</taxon>
        <taxon>Hyphomicrobiales</taxon>
        <taxon>Phyllobacteriaceae</taxon>
        <taxon>Allomesorhizobium</taxon>
    </lineage>
</organism>
<evidence type="ECO:0000313" key="4">
    <source>
        <dbReference type="Proteomes" id="UP001642900"/>
    </source>
</evidence>
<dbReference type="NCBIfam" id="NF041940">
    <property type="entry name" value="choice_anch_X"/>
    <property type="match status" value="1"/>
</dbReference>
<accession>A0A6G4WKE1</accession>
<dbReference type="InterPro" id="IPR018247">
    <property type="entry name" value="EF_Hand_1_Ca_BS"/>
</dbReference>
<evidence type="ECO:0000313" key="3">
    <source>
        <dbReference type="EMBL" id="NGO54686.1"/>
    </source>
</evidence>
<feature type="chain" id="PRO_5026356587" evidence="1">
    <location>
        <begin position="25"/>
        <end position="1414"/>
    </location>
</feature>
<proteinExistence type="predicted"/>
<dbReference type="SUPFAM" id="SSF53300">
    <property type="entry name" value="vWA-like"/>
    <property type="match status" value="1"/>
</dbReference>
<dbReference type="Gene3D" id="2.60.40.10">
    <property type="entry name" value="Immunoglobulins"/>
    <property type="match status" value="1"/>
</dbReference>
<keyword evidence="1" id="KW-0732">Signal</keyword>
<feature type="signal peptide" evidence="1">
    <location>
        <begin position="1"/>
        <end position="24"/>
    </location>
</feature>
<dbReference type="EMBL" id="JAAKZF010000061">
    <property type="protein sequence ID" value="NGO54686.1"/>
    <property type="molecule type" value="Genomic_DNA"/>
</dbReference>
<comment type="caution">
    <text evidence="3">The sequence shown here is derived from an EMBL/GenBank/DDBJ whole genome shotgun (WGS) entry which is preliminary data.</text>
</comment>
<dbReference type="RefSeq" id="WP_165033021.1">
    <property type="nucleotide sequence ID" value="NZ_JAAKZF010000061.1"/>
</dbReference>
<dbReference type="InterPro" id="IPR002035">
    <property type="entry name" value="VWF_A"/>
</dbReference>
<sequence>MRPVRLLPIIATAALIGHGSAAQAQALRTELAGNPLSSYPFFEYVRAFNSNAPVHVAIDPSRFAAVAGETCDIYVANTKSAAQWGADPSLTDVTSGGAQTETFSAGTIQSNTFQVAVANELSADAGTGLGVGYDVVLDCDQNGVLSNADFIDGLGEVAGLYAVHDTAAAGPLAVTSTSYNLAAAVGAGFGIPATMLSEELFYPTNIGSMGQLPMIIISHGNGHNFDWYDHIGEHMASYGYIVVSHANNTAPGPQSAATTTLGHTDAFIDQVMAGTIAGGALAGHLDNSRITWIGHSRGAEGVAIAYDRLFDGTHTPTHFQRSGIRLISSMLPTDFEGTDSANPHDANYHLWTASGDDDVNGSAGNECSGFELCQTFHLHDRATGYRQSTVVQGTGHTWFHDGPETPDWFTGPCSIGPTNTLTHQIQLGYFLPLIKHYVEDNVPALDFLTRQYESFQPIGMPNGNSCIVVTHEYRNGAAVGNFVLDDFQTQTNSGISSSGAQVMFDVENLSEGRFDDASQDFVWNASDPFNGATQAGLSDSLTTRNDDSRGVVFDWTDQDRFIEWEVPTGRRDFTAHTFVSFRGAQGTRHPNTLAVPGDLTFSVTLRDLTGITSTINIGAYGGGLEQPYARSGGWHNEMETVRLRLTDFLNNGSGLDLQNIFAVRVDVGPSFGSSRGRIVVDDLMLTNDRLQDAPPIPVLRVSEAVLDYREVELGFAFTKALVLHNDGNANLSVSVALDPTSPPADVMQWSQLNTSPTVTIAPGDPPLTLLQMYEPQALGTHTIHMTVTSSDPAAPSVPITLTGTGTDPVPIDTMLVIDRSGSMSDPAGDRIKIEALRDAAMLYTDLMRPDIGGTGTGDRLGFWKYNQSNSQYLALDFIDQTDKDNIAASELSNAALTDPNRLQPTGATGIGGAMQNGAGAIGGPLPDREQVLVVLTDGIENVSPYIANVLPGIEAANPDLQLYSVGLGSNIEAGKLQSITNMGTEGYHQVADALTGESLFDLENFYFKIFANAAGMDLVVDPTHVVNLLSPGPILVDSAHVISSDRRADFLVLDDPVLRRFYDLEFVTPSGDVIVPGVTVGGIPIQQMQRNNYRIYRVIFPDVSQASSYVGNWILRLKPNGRWSRGAVKEALVESRFRYSSFIDPNRALVPIGFTAAVKSNYELDVAVTTPTYLPGAELRLHAELTDRGWPAPSGHVNVTVDAPGGQSQQVTLYDDGTHSDVTAGDGIFTNRFVDTAVDGVYRLLFRSVGENARGELAPREASRFVTLAQVEPTPSDDGHGGEGAAGGAVASYLIGTYELRIARTTLHVINPTAKDLELVITFFDENGKPQRCLEEKLTANDLLALDVAEAEPGFARGVVKVVAFEPGTRRPAIGIVGNQRLIYPEGGVSETQLHPIPQKILEEDLKVILALCR</sequence>
<dbReference type="InterPro" id="IPR013783">
    <property type="entry name" value="Ig-like_fold"/>
</dbReference>
<dbReference type="SUPFAM" id="SSF53474">
    <property type="entry name" value="alpha/beta-Hydrolases"/>
    <property type="match status" value="1"/>
</dbReference>
<feature type="domain" description="VWFA" evidence="2">
    <location>
        <begin position="812"/>
        <end position="1009"/>
    </location>
</feature>
<dbReference type="Gene3D" id="3.40.50.1820">
    <property type="entry name" value="alpha/beta hydrolase"/>
    <property type="match status" value="1"/>
</dbReference>
<gene>
    <name evidence="3" type="ORF">G6N73_26800</name>
</gene>